<dbReference type="Proteomes" id="UP000807504">
    <property type="component" value="Unassembled WGS sequence"/>
</dbReference>
<gene>
    <name evidence="2" type="ORF">HNY73_016012</name>
</gene>
<dbReference type="AlphaFoldDB" id="A0A8T0EIJ5"/>
<reference evidence="2" key="2">
    <citation type="submission" date="2020-06" db="EMBL/GenBank/DDBJ databases">
        <authorList>
            <person name="Sheffer M."/>
        </authorList>
    </citation>
    <scope>NUCLEOTIDE SEQUENCE</scope>
</reference>
<name>A0A8T0EIJ5_ARGBR</name>
<feature type="signal peptide" evidence="1">
    <location>
        <begin position="1"/>
        <end position="18"/>
    </location>
</feature>
<keyword evidence="3" id="KW-1185">Reference proteome</keyword>
<proteinExistence type="predicted"/>
<evidence type="ECO:0000256" key="1">
    <source>
        <dbReference type="SAM" id="SignalP"/>
    </source>
</evidence>
<evidence type="ECO:0000313" key="3">
    <source>
        <dbReference type="Proteomes" id="UP000807504"/>
    </source>
</evidence>
<sequence>MFLLILFACMLLVHGQRAFYGQAGYGYGIRGYGQGYSRYGPGYGAYGRGNVGYNYGNALGFRALMAGYGDVYYAAELDTI</sequence>
<keyword evidence="1" id="KW-0732">Signal</keyword>
<organism evidence="2 3">
    <name type="scientific">Argiope bruennichi</name>
    <name type="common">Wasp spider</name>
    <name type="synonym">Aranea bruennichi</name>
    <dbReference type="NCBI Taxonomy" id="94029"/>
    <lineage>
        <taxon>Eukaryota</taxon>
        <taxon>Metazoa</taxon>
        <taxon>Ecdysozoa</taxon>
        <taxon>Arthropoda</taxon>
        <taxon>Chelicerata</taxon>
        <taxon>Arachnida</taxon>
        <taxon>Araneae</taxon>
        <taxon>Araneomorphae</taxon>
        <taxon>Entelegynae</taxon>
        <taxon>Araneoidea</taxon>
        <taxon>Araneidae</taxon>
        <taxon>Argiope</taxon>
    </lineage>
</organism>
<accession>A0A8T0EIJ5</accession>
<dbReference type="EMBL" id="JABXBU010002227">
    <property type="protein sequence ID" value="KAF8773341.1"/>
    <property type="molecule type" value="Genomic_DNA"/>
</dbReference>
<reference evidence="2" key="1">
    <citation type="journal article" date="2020" name="bioRxiv">
        <title>Chromosome-level reference genome of the European wasp spider Argiope bruennichi: a resource for studies on range expansion and evolutionary adaptation.</title>
        <authorList>
            <person name="Sheffer M.M."/>
            <person name="Hoppe A."/>
            <person name="Krehenwinkel H."/>
            <person name="Uhl G."/>
            <person name="Kuss A.W."/>
            <person name="Jensen L."/>
            <person name="Jensen C."/>
            <person name="Gillespie R.G."/>
            <person name="Hoff K.J."/>
            <person name="Prost S."/>
        </authorList>
    </citation>
    <scope>NUCLEOTIDE SEQUENCE</scope>
</reference>
<evidence type="ECO:0000313" key="2">
    <source>
        <dbReference type="EMBL" id="KAF8773341.1"/>
    </source>
</evidence>
<comment type="caution">
    <text evidence="2">The sequence shown here is derived from an EMBL/GenBank/DDBJ whole genome shotgun (WGS) entry which is preliminary data.</text>
</comment>
<protein>
    <submittedName>
        <fullName evidence="2">Uncharacterized protein</fullName>
    </submittedName>
</protein>
<feature type="chain" id="PRO_5035773186" evidence="1">
    <location>
        <begin position="19"/>
        <end position="80"/>
    </location>
</feature>